<organism evidence="13 14">
    <name type="scientific">Pleurodeles waltl</name>
    <name type="common">Iberian ribbed newt</name>
    <dbReference type="NCBI Taxonomy" id="8319"/>
    <lineage>
        <taxon>Eukaryota</taxon>
        <taxon>Metazoa</taxon>
        <taxon>Chordata</taxon>
        <taxon>Craniata</taxon>
        <taxon>Vertebrata</taxon>
        <taxon>Euteleostomi</taxon>
        <taxon>Amphibia</taxon>
        <taxon>Batrachia</taxon>
        <taxon>Caudata</taxon>
        <taxon>Salamandroidea</taxon>
        <taxon>Salamandridae</taxon>
        <taxon>Pleurodelinae</taxon>
        <taxon>Pleurodeles</taxon>
    </lineage>
</organism>
<dbReference type="InterPro" id="IPR051665">
    <property type="entry name" value="Adrenomedullin-reg_peptide"/>
</dbReference>
<keyword evidence="5" id="KW-0372">Hormone</keyword>
<keyword evidence="14" id="KW-1185">Reference proteome</keyword>
<feature type="chain" id="PRO_5043911070" description="Pro-adrenomedullin" evidence="12">
    <location>
        <begin position="22"/>
        <end position="190"/>
    </location>
</feature>
<comment type="caution">
    <text evidence="13">The sequence shown here is derived from an EMBL/GenBank/DDBJ whole genome shotgun (WGS) entry which is preliminary data.</text>
</comment>
<comment type="similarity">
    <text evidence="2">Belongs to the adrenomedullin family.</text>
</comment>
<dbReference type="GO" id="GO:0005615">
    <property type="term" value="C:extracellular space"/>
    <property type="evidence" value="ECO:0007669"/>
    <property type="project" value="TreeGrafter"/>
</dbReference>
<gene>
    <name evidence="13" type="ORF">NDU88_002638</name>
</gene>
<evidence type="ECO:0000256" key="1">
    <source>
        <dbReference type="ARBA" id="ARBA00004613"/>
    </source>
</evidence>
<dbReference type="PANTHER" id="PTHR23414:SF3">
    <property type="entry name" value="PRO-ADRENOMEDULLIN"/>
    <property type="match status" value="1"/>
</dbReference>
<dbReference type="GO" id="GO:0007189">
    <property type="term" value="P:adenylate cyclase-activating G protein-coupled receptor signaling pathway"/>
    <property type="evidence" value="ECO:0007669"/>
    <property type="project" value="TreeGrafter"/>
</dbReference>
<evidence type="ECO:0000313" key="13">
    <source>
        <dbReference type="EMBL" id="KAJ1177380.1"/>
    </source>
</evidence>
<keyword evidence="7" id="KW-0027">Amidation</keyword>
<proteinExistence type="inferred from homology"/>
<dbReference type="Proteomes" id="UP001066276">
    <property type="component" value="Chromosome 3_2"/>
</dbReference>
<evidence type="ECO:0000256" key="3">
    <source>
        <dbReference type="ARBA" id="ARBA00022525"/>
    </source>
</evidence>
<dbReference type="GO" id="GO:0031700">
    <property type="term" value="F:adrenomedullin receptor binding"/>
    <property type="evidence" value="ECO:0007669"/>
    <property type="project" value="TreeGrafter"/>
</dbReference>
<keyword evidence="6 12" id="KW-0732">Signal</keyword>
<comment type="function">
    <text evidence="10">ADM function is mediated by the CALCRL-RAMP2 and CALCRL-RAMP3 receptor complexes with ADM showing the highest potency for the CALCRL-RAMP2 complex.</text>
</comment>
<keyword evidence="4" id="KW-0165">Cleavage on pair of basic residues</keyword>
<dbReference type="GO" id="GO:0005179">
    <property type="term" value="F:hormone activity"/>
    <property type="evidence" value="ECO:0007669"/>
    <property type="project" value="UniProtKB-KW"/>
</dbReference>
<keyword evidence="3" id="KW-0964">Secreted</keyword>
<feature type="signal peptide" evidence="12">
    <location>
        <begin position="1"/>
        <end position="21"/>
    </location>
</feature>
<dbReference type="PRINTS" id="PR00801">
    <property type="entry name" value="ADRENOMEDULN"/>
</dbReference>
<dbReference type="PANTHER" id="PTHR23414">
    <property type="entry name" value="ADRENOMEDULLIN, ADM"/>
    <property type="match status" value="1"/>
</dbReference>
<feature type="region of interest" description="Disordered" evidence="11">
    <location>
        <begin position="125"/>
        <end position="147"/>
    </location>
</feature>
<protein>
    <recommendedName>
        <fullName evidence="9">Pro-adrenomedullin</fullName>
    </recommendedName>
</protein>
<evidence type="ECO:0000256" key="11">
    <source>
        <dbReference type="SAM" id="MobiDB-lite"/>
    </source>
</evidence>
<dbReference type="AlphaFoldDB" id="A0AAV7TLT8"/>
<dbReference type="GO" id="GO:0003073">
    <property type="term" value="P:regulation of systemic arterial blood pressure"/>
    <property type="evidence" value="ECO:0007669"/>
    <property type="project" value="TreeGrafter"/>
</dbReference>
<sequence>MKLLQAVMLYLSYVTFLGADATRLDPTSDMRKKWMEKALLRVKRDAKPSEQGASDARASSAFIRAEDVKDTMTAGSSSESHIRVKRYRQSLNHYPHLQSLRVGCRFGTCTVQNLAHQIFQYTDKDKDGTAPARKISSMGYGRRRRRSAPALLPGPWAQLIRSLRGRRQAPVSSKRGRRGKLLPWGGTTKR</sequence>
<accession>A0AAV7TLT8</accession>
<dbReference type="GO" id="GO:0010460">
    <property type="term" value="P:positive regulation of heart rate"/>
    <property type="evidence" value="ECO:0007669"/>
    <property type="project" value="TreeGrafter"/>
</dbReference>
<evidence type="ECO:0000256" key="8">
    <source>
        <dbReference type="ARBA" id="ARBA00023157"/>
    </source>
</evidence>
<dbReference type="InterPro" id="IPR001710">
    <property type="entry name" value="Pro-ADM"/>
</dbReference>
<dbReference type="InterPro" id="IPR021116">
    <property type="entry name" value="Calcitonin/adrenomedullin"/>
</dbReference>
<evidence type="ECO:0000256" key="12">
    <source>
        <dbReference type="SAM" id="SignalP"/>
    </source>
</evidence>
<evidence type="ECO:0000313" key="14">
    <source>
        <dbReference type="Proteomes" id="UP001066276"/>
    </source>
</evidence>
<dbReference type="GO" id="GO:1990410">
    <property type="term" value="P:adrenomedullin receptor signaling pathway"/>
    <property type="evidence" value="ECO:0007669"/>
    <property type="project" value="TreeGrafter"/>
</dbReference>
<keyword evidence="8" id="KW-1015">Disulfide bond</keyword>
<evidence type="ECO:0000256" key="10">
    <source>
        <dbReference type="ARBA" id="ARBA00049577"/>
    </source>
</evidence>
<evidence type="ECO:0000256" key="9">
    <source>
        <dbReference type="ARBA" id="ARBA00023472"/>
    </source>
</evidence>
<name>A0AAV7TLT8_PLEWA</name>
<dbReference type="Pfam" id="PF00214">
    <property type="entry name" value="Calc_CGRP_IAPP"/>
    <property type="match status" value="1"/>
</dbReference>
<evidence type="ECO:0000256" key="4">
    <source>
        <dbReference type="ARBA" id="ARBA00022685"/>
    </source>
</evidence>
<evidence type="ECO:0000256" key="6">
    <source>
        <dbReference type="ARBA" id="ARBA00022729"/>
    </source>
</evidence>
<evidence type="ECO:0000256" key="5">
    <source>
        <dbReference type="ARBA" id="ARBA00022702"/>
    </source>
</evidence>
<comment type="subcellular location">
    <subcellularLocation>
        <location evidence="1">Secreted</location>
    </subcellularLocation>
</comment>
<dbReference type="EMBL" id="JANPWB010000006">
    <property type="protein sequence ID" value="KAJ1177380.1"/>
    <property type="molecule type" value="Genomic_DNA"/>
</dbReference>
<evidence type="ECO:0000256" key="2">
    <source>
        <dbReference type="ARBA" id="ARBA00010575"/>
    </source>
</evidence>
<feature type="region of interest" description="Disordered" evidence="11">
    <location>
        <begin position="165"/>
        <end position="190"/>
    </location>
</feature>
<reference evidence="13" key="1">
    <citation type="journal article" date="2022" name="bioRxiv">
        <title>Sequencing and chromosome-scale assembly of the giantPleurodeles waltlgenome.</title>
        <authorList>
            <person name="Brown T."/>
            <person name="Elewa A."/>
            <person name="Iarovenko S."/>
            <person name="Subramanian E."/>
            <person name="Araus A.J."/>
            <person name="Petzold A."/>
            <person name="Susuki M."/>
            <person name="Suzuki K.-i.T."/>
            <person name="Hayashi T."/>
            <person name="Toyoda A."/>
            <person name="Oliveira C."/>
            <person name="Osipova E."/>
            <person name="Leigh N.D."/>
            <person name="Simon A."/>
            <person name="Yun M.H."/>
        </authorList>
    </citation>
    <scope>NUCLEOTIDE SEQUENCE</scope>
    <source>
        <strain evidence="13">20211129_DDA</strain>
        <tissue evidence="13">Liver</tissue>
    </source>
</reference>
<evidence type="ECO:0000256" key="7">
    <source>
        <dbReference type="ARBA" id="ARBA00022815"/>
    </source>
</evidence>